<reference evidence="1" key="1">
    <citation type="submission" date="2023-07" db="EMBL/GenBank/DDBJ databases">
        <authorList>
            <person name="Pelsma A.J. K."/>
        </authorList>
    </citation>
    <scope>NUCLEOTIDE SEQUENCE</scope>
</reference>
<dbReference type="EMBL" id="OY288114">
    <property type="protein sequence ID" value="CAJ0859992.1"/>
    <property type="molecule type" value="Genomic_DNA"/>
</dbReference>
<organism evidence="1">
    <name type="scientific">freshwater sediment metagenome</name>
    <dbReference type="NCBI Taxonomy" id="556182"/>
    <lineage>
        <taxon>unclassified sequences</taxon>
        <taxon>metagenomes</taxon>
        <taxon>ecological metagenomes</taxon>
    </lineage>
</organism>
<protein>
    <submittedName>
        <fullName evidence="1">Uncharacterized protein</fullName>
    </submittedName>
</protein>
<dbReference type="AlphaFoldDB" id="A0AA48M1R2"/>
<proteinExistence type="predicted"/>
<sequence>MPTVRARFPAYPDARERKSLEAWRNLVREGGSGRFVQTDAGSFDSATIEKVIAELKGARAQPGAMAEAPPADAAEQKARRAARIKAISELGIALHRETLAALAK</sequence>
<gene>
    <name evidence="1" type="ORF">AMST5_01261</name>
</gene>
<evidence type="ECO:0000313" key="1">
    <source>
        <dbReference type="EMBL" id="CAJ0859992.1"/>
    </source>
</evidence>
<accession>A0AA48M1R2</accession>
<name>A0AA48M1R2_9ZZZZ</name>